<evidence type="ECO:0000256" key="1">
    <source>
        <dbReference type="SAM" id="SignalP"/>
    </source>
</evidence>
<dbReference type="InterPro" id="IPR038607">
    <property type="entry name" value="PhoD-like_sf"/>
</dbReference>
<evidence type="ECO:0000259" key="3">
    <source>
        <dbReference type="Pfam" id="PF16655"/>
    </source>
</evidence>
<protein>
    <recommendedName>
        <fullName evidence="6">Alkaline phosphatase</fullName>
    </recommendedName>
</protein>
<gene>
    <name evidence="4" type="ORF">EJ04DRAFT_562985</name>
</gene>
<organism evidence="4 5">
    <name type="scientific">Polyplosphaeria fusca</name>
    <dbReference type="NCBI Taxonomy" id="682080"/>
    <lineage>
        <taxon>Eukaryota</taxon>
        <taxon>Fungi</taxon>
        <taxon>Dikarya</taxon>
        <taxon>Ascomycota</taxon>
        <taxon>Pezizomycotina</taxon>
        <taxon>Dothideomycetes</taxon>
        <taxon>Pleosporomycetidae</taxon>
        <taxon>Pleosporales</taxon>
        <taxon>Tetraplosphaeriaceae</taxon>
        <taxon>Polyplosphaeria</taxon>
    </lineage>
</organism>
<dbReference type="InterPro" id="IPR029052">
    <property type="entry name" value="Metallo-depent_PP-like"/>
</dbReference>
<dbReference type="EMBL" id="ML996131">
    <property type="protein sequence ID" value="KAF2735837.1"/>
    <property type="molecule type" value="Genomic_DNA"/>
</dbReference>
<dbReference type="OrthoDB" id="9992270at2759"/>
<dbReference type="Gene3D" id="3.60.21.70">
    <property type="entry name" value="PhoD-like phosphatase"/>
    <property type="match status" value="1"/>
</dbReference>
<dbReference type="PANTHER" id="PTHR43606">
    <property type="entry name" value="PHOSPHATASE, PUTATIVE (AFU_ORTHOLOGUE AFUA_6G08710)-RELATED"/>
    <property type="match status" value="1"/>
</dbReference>
<proteinExistence type="predicted"/>
<dbReference type="Gene3D" id="2.60.40.380">
    <property type="entry name" value="Purple acid phosphatase-like, N-terminal"/>
    <property type="match status" value="1"/>
</dbReference>
<dbReference type="Pfam" id="PF16655">
    <property type="entry name" value="PhoD_N"/>
    <property type="match status" value="1"/>
</dbReference>
<evidence type="ECO:0000313" key="5">
    <source>
        <dbReference type="Proteomes" id="UP000799444"/>
    </source>
</evidence>
<feature type="chain" id="PRO_5040337692" description="Alkaline phosphatase" evidence="1">
    <location>
        <begin position="18"/>
        <end position="616"/>
    </location>
</feature>
<evidence type="ECO:0000259" key="2">
    <source>
        <dbReference type="Pfam" id="PF09423"/>
    </source>
</evidence>
<comment type="caution">
    <text evidence="4">The sequence shown here is derived from an EMBL/GenBank/DDBJ whole genome shotgun (WGS) entry which is preliminary data.</text>
</comment>
<feature type="domain" description="Phospholipase D N-terminal" evidence="3">
    <location>
        <begin position="59"/>
        <end position="174"/>
    </location>
</feature>
<dbReference type="Proteomes" id="UP000799444">
    <property type="component" value="Unassembled WGS sequence"/>
</dbReference>
<sequence length="616" mass="68494">MVRLLIVAASLASVVTAGWDGNLNYDSPSRRHPSLGIDVPKLVKRGLEVRDPATLNFTHGVASGDPLPDSVILWTRISPKLENDDSSVTVEGNVALYNHDTETYIKADPNPICVNYQVGTDKNFSSVVDQGTAYTTSDIDYTVEAKNLQPFTQYYYQFTVCGSSNKSPLGRTKTSPGADDDVSNIGLAVYSCSNYPNGYFNAYGNAARKDKVDYVLHLGDYIYETGKGKLGQDPRATNPGGTIFTLYDYRTRIAQYRTDLDLLLSHRMFPWIPVWDDHEVSNNGWRDGSSALNNTEDSFVKTGGVSVDQRKMNAVRAYFEWMPIRQVDMDDNLRIWRSFSMGKLLDLVMLDTRNYDRSITTLGWNDEYIAELKDDAGRTLMGSHQENWFYGQLSKSNERGATWRIVGNQIIFSRINNTARSSDWLNGDQWDGYTANRNRTLNHLYSNDISNTVFLSGDSHANWVSDLTWLDEKPYDQATGEGSVGVEFAGTAVSSSGFGGTISSANAKSAGLVADNEELQWSEGYYRGYFELHISAESITANYYGCPTVATRNPFEISLANFTVKAGENHLTRSVAGGSVESGALQKGDTKQTNLTLNTETGSWNVTKFDKMFITY</sequence>
<dbReference type="Pfam" id="PF09423">
    <property type="entry name" value="PhoD"/>
    <property type="match status" value="1"/>
</dbReference>
<evidence type="ECO:0008006" key="6">
    <source>
        <dbReference type="Google" id="ProtNLM"/>
    </source>
</evidence>
<dbReference type="PANTHER" id="PTHR43606:SF8">
    <property type="entry name" value="ALKALINE PHOSPHATASE"/>
    <property type="match status" value="1"/>
</dbReference>
<keyword evidence="1" id="KW-0732">Signal</keyword>
<dbReference type="InterPro" id="IPR018946">
    <property type="entry name" value="PhoD-like_MPP"/>
</dbReference>
<dbReference type="InterPro" id="IPR032093">
    <property type="entry name" value="PhoD_N"/>
</dbReference>
<feature type="signal peptide" evidence="1">
    <location>
        <begin position="1"/>
        <end position="17"/>
    </location>
</feature>
<evidence type="ECO:0000313" key="4">
    <source>
        <dbReference type="EMBL" id="KAF2735837.1"/>
    </source>
</evidence>
<reference evidence="4" key="1">
    <citation type="journal article" date="2020" name="Stud. Mycol.">
        <title>101 Dothideomycetes genomes: a test case for predicting lifestyles and emergence of pathogens.</title>
        <authorList>
            <person name="Haridas S."/>
            <person name="Albert R."/>
            <person name="Binder M."/>
            <person name="Bloem J."/>
            <person name="Labutti K."/>
            <person name="Salamov A."/>
            <person name="Andreopoulos B."/>
            <person name="Baker S."/>
            <person name="Barry K."/>
            <person name="Bills G."/>
            <person name="Bluhm B."/>
            <person name="Cannon C."/>
            <person name="Castanera R."/>
            <person name="Culley D."/>
            <person name="Daum C."/>
            <person name="Ezra D."/>
            <person name="Gonzalez J."/>
            <person name="Henrissat B."/>
            <person name="Kuo A."/>
            <person name="Liang C."/>
            <person name="Lipzen A."/>
            <person name="Lutzoni F."/>
            <person name="Magnuson J."/>
            <person name="Mondo S."/>
            <person name="Nolan M."/>
            <person name="Ohm R."/>
            <person name="Pangilinan J."/>
            <person name="Park H.-J."/>
            <person name="Ramirez L."/>
            <person name="Alfaro M."/>
            <person name="Sun H."/>
            <person name="Tritt A."/>
            <person name="Yoshinaga Y."/>
            <person name="Zwiers L.-H."/>
            <person name="Turgeon B."/>
            <person name="Goodwin S."/>
            <person name="Spatafora J."/>
            <person name="Crous P."/>
            <person name="Grigoriev I."/>
        </authorList>
    </citation>
    <scope>NUCLEOTIDE SEQUENCE</scope>
    <source>
        <strain evidence="4">CBS 125425</strain>
    </source>
</reference>
<name>A0A9P4V102_9PLEO</name>
<dbReference type="AlphaFoldDB" id="A0A9P4V102"/>
<accession>A0A9P4V102</accession>
<dbReference type="InterPro" id="IPR052900">
    <property type="entry name" value="Phospholipid_Metab_Enz"/>
</dbReference>
<dbReference type="CDD" id="cd07389">
    <property type="entry name" value="MPP_PhoD"/>
    <property type="match status" value="1"/>
</dbReference>
<keyword evidence="5" id="KW-1185">Reference proteome</keyword>
<dbReference type="SUPFAM" id="SSF56300">
    <property type="entry name" value="Metallo-dependent phosphatases"/>
    <property type="match status" value="1"/>
</dbReference>
<feature type="domain" description="PhoD-like phosphatase metallophosphatase" evidence="2">
    <location>
        <begin position="187"/>
        <end position="543"/>
    </location>
</feature>